<keyword evidence="1" id="KW-0732">Signal</keyword>
<name>A0AA39GJP2_SARSR</name>
<dbReference type="EMBL" id="JAPDFR010000003">
    <property type="protein sequence ID" value="KAK0388615.1"/>
    <property type="molecule type" value="Genomic_DNA"/>
</dbReference>
<comment type="caution">
    <text evidence="2">The sequence shown here is derived from an EMBL/GenBank/DDBJ whole genome shotgun (WGS) entry which is preliminary data.</text>
</comment>
<evidence type="ECO:0008006" key="4">
    <source>
        <dbReference type="Google" id="ProtNLM"/>
    </source>
</evidence>
<accession>A0AA39GJP2</accession>
<evidence type="ECO:0000256" key="1">
    <source>
        <dbReference type="SAM" id="SignalP"/>
    </source>
</evidence>
<evidence type="ECO:0000313" key="3">
    <source>
        <dbReference type="Proteomes" id="UP001175261"/>
    </source>
</evidence>
<dbReference type="AlphaFoldDB" id="A0AA39GJP2"/>
<dbReference type="PROSITE" id="PS51257">
    <property type="entry name" value="PROKAR_LIPOPROTEIN"/>
    <property type="match status" value="1"/>
</dbReference>
<proteinExistence type="predicted"/>
<keyword evidence="3" id="KW-1185">Reference proteome</keyword>
<reference evidence="2" key="1">
    <citation type="submission" date="2022-10" db="EMBL/GenBank/DDBJ databases">
        <title>Determination and structural analysis of whole genome sequence of Sarocladium strictum F4-1.</title>
        <authorList>
            <person name="Hu L."/>
            <person name="Jiang Y."/>
        </authorList>
    </citation>
    <scope>NUCLEOTIDE SEQUENCE</scope>
    <source>
        <strain evidence="2">F4-1</strain>
    </source>
</reference>
<evidence type="ECO:0000313" key="2">
    <source>
        <dbReference type="EMBL" id="KAK0388615.1"/>
    </source>
</evidence>
<feature type="signal peptide" evidence="1">
    <location>
        <begin position="1"/>
        <end position="25"/>
    </location>
</feature>
<organism evidence="2 3">
    <name type="scientific">Sarocladium strictum</name>
    <name type="common">Black bundle disease fungus</name>
    <name type="synonym">Acremonium strictum</name>
    <dbReference type="NCBI Taxonomy" id="5046"/>
    <lineage>
        <taxon>Eukaryota</taxon>
        <taxon>Fungi</taxon>
        <taxon>Dikarya</taxon>
        <taxon>Ascomycota</taxon>
        <taxon>Pezizomycotina</taxon>
        <taxon>Sordariomycetes</taxon>
        <taxon>Hypocreomycetidae</taxon>
        <taxon>Hypocreales</taxon>
        <taxon>Sarocladiaceae</taxon>
        <taxon>Sarocladium</taxon>
    </lineage>
</organism>
<sequence length="388" mass="42066">MFSFSRPILVGMLFAFACLLLSAHGSVLPIEGELVERDYDKRICTDSHVQHAIKLFSKYPSVSETVCNKILKRPSQATKTISLTTSVTKTITSTGTKTKTVSQGTQQVVVTQTVEKAATKTVTSTTFSTTVTTLLTTSDTTSFTTSVKLLPTPTTTITTTRASIGRQSKRGISSLRDKYPELPSEFKDVDLEDGVDACFCWSKPMVVKTIVVTMKIIWAKNVAVYETKTITVPKDTITSTQTRVSTSTSTTTAKVTSTTTVQVLKATTSTRTETTTKTETPPTATEQATAYVFFSSTRTSPRNTNCYYLDWIAEEAVDDSSDNGYSAGLYECANLCIANGSCHFVNIVAYAPGSSLGQGVMCRLFTQNTGNRECVDGIIGSETAYEGR</sequence>
<dbReference type="Proteomes" id="UP001175261">
    <property type="component" value="Unassembled WGS sequence"/>
</dbReference>
<feature type="chain" id="PRO_5041292938" description="Apple domain-containing protein" evidence="1">
    <location>
        <begin position="26"/>
        <end position="388"/>
    </location>
</feature>
<protein>
    <recommendedName>
        <fullName evidence="4">Apple domain-containing protein</fullName>
    </recommendedName>
</protein>
<gene>
    <name evidence="2" type="ORF">NLU13_4858</name>
</gene>